<accession>A0A3G2KD76</accession>
<sequence>MTIKSQKLTNGLLTIGETASTQEWGGQVRAVKLDAEYDEEDGLPVLSGEELDGDETKTEKLSGTVLDDYSAAGSIFVFSKTNEGKILPFTWEPNSDDGTLRIKGKIKMRQISIGGDVKTRNENDFEFKVIGETTTEAIA</sequence>
<name>A0A3G2KD76_9CAUD</name>
<dbReference type="EMBL" id="MH834597">
    <property type="protein sequence ID" value="AYN56964.1"/>
    <property type="molecule type" value="Genomic_DNA"/>
</dbReference>
<evidence type="ECO:0000313" key="1">
    <source>
        <dbReference type="EMBL" id="AYN56964.1"/>
    </source>
</evidence>
<organism evidence="1 2">
    <name type="scientific">Arthrobacter phage Atraxa</name>
    <dbReference type="NCBI Taxonomy" id="2419947"/>
    <lineage>
        <taxon>Viruses</taxon>
        <taxon>Duplodnaviria</taxon>
        <taxon>Heunggongvirae</taxon>
        <taxon>Uroviricota</taxon>
        <taxon>Caudoviricetes</taxon>
        <taxon>Atraxavirus</taxon>
        <taxon>Atraxavirus atraxa</taxon>
    </lineage>
</organism>
<dbReference type="Proteomes" id="UP000276426">
    <property type="component" value="Segment"/>
</dbReference>
<dbReference type="RefSeq" id="YP_010649392.1">
    <property type="nucleotide sequence ID" value="NC_070767.1"/>
</dbReference>
<dbReference type="GeneID" id="77924943"/>
<protein>
    <submittedName>
        <fullName evidence="1">Major tail protein</fullName>
    </submittedName>
</protein>
<proteinExistence type="predicted"/>
<reference evidence="1 2" key="1">
    <citation type="submission" date="2018-09" db="EMBL/GenBank/DDBJ databases">
        <authorList>
            <person name="Fryberger R.B."/>
            <person name="Stoner T.H."/>
            <person name="Garlena R.A."/>
            <person name="Russell D.A."/>
            <person name="Pope W.H."/>
            <person name="Jacobs-Sera D."/>
            <person name="Hatfull G.F."/>
        </authorList>
    </citation>
    <scope>NUCLEOTIDE SEQUENCE [LARGE SCALE GENOMIC DNA]</scope>
</reference>
<dbReference type="KEGG" id="vg:77924943"/>
<evidence type="ECO:0000313" key="2">
    <source>
        <dbReference type="Proteomes" id="UP000276426"/>
    </source>
</evidence>
<keyword evidence="2" id="KW-1185">Reference proteome</keyword>
<gene>
    <name evidence="1" type="primary">8</name>
    <name evidence="1" type="ORF">PBI_ATRAXA_8</name>
</gene>